<sequence>MRDKINTDGKNTDGRQAVSEATPSYSWREALLIYTRKKALVLSLLGFSAGLPFLLVFSTLTAWLRDEGVERTAIGFFAWVGLTYSIKVFWAPVVDRLKLPLLQGLLGQRRSWIFLGQLGIASGLGLMSLMNPQQGLVNIALAALLVAFSSSTQDVALDAFRIESAPDEEQGALSASYIFGYRLALLVSGAGALYLADIHSWSLAYLGMAALVGACMLATLWADEPFHRTAEEQRRMDAEMVDQVMGRPMHLEERSLWQRQLLGAVICPFLEFLQRFGPFAFVLLVFIAVFRLSDIAMGVMANPFYLDLGYSKSEIASVAKLFGFFMTIAGSALCGVLVMRFGLLRPLMLGAIMVASTNLLFAVLAGLEGDSAPALLWLALVISADNLSGGIASTAFLAYLSSLTHRSYTATQYALFSSLMTLPGKFLSGFSGWVVDSSGYAQFFVIAAGLGIPAIILVGVLMHVDGKKRRAAES</sequence>
<dbReference type="HOGENOM" id="CLU_029352_1_1_6"/>
<dbReference type="InterPro" id="IPR004752">
    <property type="entry name" value="AmpG_permease/AT-1"/>
</dbReference>
<feature type="transmembrane region" description="Helical" evidence="6">
    <location>
        <begin position="440"/>
        <end position="464"/>
    </location>
</feature>
<protein>
    <submittedName>
        <fullName evidence="7">Major Facilitator Superfamily</fullName>
    </submittedName>
</protein>
<evidence type="ECO:0000256" key="4">
    <source>
        <dbReference type="ARBA" id="ARBA00022989"/>
    </source>
</evidence>
<feature type="transmembrane region" description="Helical" evidence="6">
    <location>
        <begin position="377"/>
        <end position="401"/>
    </location>
</feature>
<name>A4AE59_9GAMM</name>
<feature type="transmembrane region" description="Helical" evidence="6">
    <location>
        <begin position="413"/>
        <end position="434"/>
    </location>
</feature>
<dbReference type="GO" id="GO:0022857">
    <property type="term" value="F:transmembrane transporter activity"/>
    <property type="evidence" value="ECO:0007669"/>
    <property type="project" value="InterPro"/>
</dbReference>
<evidence type="ECO:0000256" key="2">
    <source>
        <dbReference type="ARBA" id="ARBA00022448"/>
    </source>
</evidence>
<feature type="transmembrane region" description="Helical" evidence="6">
    <location>
        <begin position="279"/>
        <end position="301"/>
    </location>
</feature>
<dbReference type="SUPFAM" id="SSF103473">
    <property type="entry name" value="MFS general substrate transporter"/>
    <property type="match status" value="1"/>
</dbReference>
<feature type="transmembrane region" description="Helical" evidence="6">
    <location>
        <begin position="72"/>
        <end position="90"/>
    </location>
</feature>
<evidence type="ECO:0000256" key="5">
    <source>
        <dbReference type="ARBA" id="ARBA00023136"/>
    </source>
</evidence>
<evidence type="ECO:0000313" key="8">
    <source>
        <dbReference type="Proteomes" id="UP000019205"/>
    </source>
</evidence>
<dbReference type="CDD" id="cd17486">
    <property type="entry name" value="MFS_AmpG_like"/>
    <property type="match status" value="1"/>
</dbReference>
<keyword evidence="3 6" id="KW-0812">Transmembrane</keyword>
<feature type="transmembrane region" description="Helical" evidence="6">
    <location>
        <begin position="111"/>
        <end position="130"/>
    </location>
</feature>
<accession>A4AE59</accession>
<feature type="transmembrane region" description="Helical" evidence="6">
    <location>
        <begin position="136"/>
        <end position="157"/>
    </location>
</feature>
<feature type="transmembrane region" description="Helical" evidence="6">
    <location>
        <begin position="321"/>
        <end position="339"/>
    </location>
</feature>
<evidence type="ECO:0000256" key="3">
    <source>
        <dbReference type="ARBA" id="ARBA00022692"/>
    </source>
</evidence>
<feature type="transmembrane region" description="Helical" evidence="6">
    <location>
        <begin position="39"/>
        <end position="60"/>
    </location>
</feature>
<dbReference type="AlphaFoldDB" id="A4AE59"/>
<dbReference type="PANTHER" id="PTHR12778:SF10">
    <property type="entry name" value="MAJOR FACILITATOR SUPERFAMILY DOMAIN-CONTAINING PROTEIN 3"/>
    <property type="match status" value="1"/>
</dbReference>
<dbReference type="InterPro" id="IPR011701">
    <property type="entry name" value="MFS"/>
</dbReference>
<dbReference type="EMBL" id="AAOA02000002">
    <property type="protein sequence ID" value="EAQ95704.1"/>
    <property type="molecule type" value="Genomic_DNA"/>
</dbReference>
<organism evidence="7 8">
    <name type="scientific">Congregibacter litoralis KT71</name>
    <dbReference type="NCBI Taxonomy" id="314285"/>
    <lineage>
        <taxon>Bacteria</taxon>
        <taxon>Pseudomonadati</taxon>
        <taxon>Pseudomonadota</taxon>
        <taxon>Gammaproteobacteria</taxon>
        <taxon>Cellvibrionales</taxon>
        <taxon>Halieaceae</taxon>
        <taxon>Congregibacter</taxon>
    </lineage>
</organism>
<proteinExistence type="predicted"/>
<comment type="caution">
    <text evidence="7">The sequence shown here is derived from an EMBL/GenBank/DDBJ whole genome shotgun (WGS) entry which is preliminary data.</text>
</comment>
<dbReference type="Pfam" id="PF07690">
    <property type="entry name" value="MFS_1"/>
    <property type="match status" value="1"/>
</dbReference>
<feature type="transmembrane region" description="Helical" evidence="6">
    <location>
        <begin position="202"/>
        <end position="222"/>
    </location>
</feature>
<reference evidence="7 8" key="1">
    <citation type="journal article" date="2007" name="Proc. Natl. Acad. Sci. U.S.A.">
        <title>Characterization of a marine gammaproteobacterium capable of aerobic anoxygenic photosynthesis.</title>
        <authorList>
            <person name="Fuchs B.M."/>
            <person name="Spring S."/>
            <person name="Teeling H."/>
            <person name="Quast C."/>
            <person name="Wulf J."/>
            <person name="Schattenhofer M."/>
            <person name="Yan S."/>
            <person name="Ferriera S."/>
            <person name="Johnson J."/>
            <person name="Glockner F.O."/>
            <person name="Amann R."/>
        </authorList>
    </citation>
    <scope>NUCLEOTIDE SEQUENCE [LARGE SCALE GENOMIC DNA]</scope>
    <source>
        <strain evidence="7">KT71</strain>
    </source>
</reference>
<dbReference type="NCBIfam" id="TIGR00901">
    <property type="entry name" value="2A0125"/>
    <property type="match status" value="1"/>
</dbReference>
<feature type="transmembrane region" description="Helical" evidence="6">
    <location>
        <begin position="178"/>
        <end position="196"/>
    </location>
</feature>
<feature type="transmembrane region" description="Helical" evidence="6">
    <location>
        <begin position="346"/>
        <end position="365"/>
    </location>
</feature>
<keyword evidence="4 6" id="KW-1133">Transmembrane helix</keyword>
<dbReference type="PANTHER" id="PTHR12778">
    <property type="entry name" value="SOLUTE CARRIER FAMILY 33 ACETYL-COA TRANSPORTER -RELATED"/>
    <property type="match status" value="1"/>
</dbReference>
<gene>
    <name evidence="7" type="ORF">KT71_19764</name>
</gene>
<keyword evidence="5 6" id="KW-0472">Membrane</keyword>
<evidence type="ECO:0000256" key="6">
    <source>
        <dbReference type="SAM" id="Phobius"/>
    </source>
</evidence>
<dbReference type="Gene3D" id="1.20.1250.20">
    <property type="entry name" value="MFS general substrate transporter like domains"/>
    <property type="match status" value="2"/>
</dbReference>
<dbReference type="eggNOG" id="COG2814">
    <property type="taxonomic scope" value="Bacteria"/>
</dbReference>
<comment type="subcellular location">
    <subcellularLocation>
        <location evidence="1">Membrane</location>
        <topology evidence="1">Multi-pass membrane protein</topology>
    </subcellularLocation>
</comment>
<evidence type="ECO:0000313" key="7">
    <source>
        <dbReference type="EMBL" id="EAQ95704.1"/>
    </source>
</evidence>
<keyword evidence="2" id="KW-0813">Transport</keyword>
<keyword evidence="8" id="KW-1185">Reference proteome</keyword>
<evidence type="ECO:0000256" key="1">
    <source>
        <dbReference type="ARBA" id="ARBA00004141"/>
    </source>
</evidence>
<dbReference type="STRING" id="314285.KT71_19764"/>
<dbReference type="GO" id="GO:0016020">
    <property type="term" value="C:membrane"/>
    <property type="evidence" value="ECO:0007669"/>
    <property type="project" value="UniProtKB-SubCell"/>
</dbReference>
<dbReference type="InterPro" id="IPR036259">
    <property type="entry name" value="MFS_trans_sf"/>
</dbReference>
<dbReference type="Proteomes" id="UP000019205">
    <property type="component" value="Chromosome"/>
</dbReference>
<reference evidence="7 8" key="2">
    <citation type="journal article" date="2009" name="PLoS ONE">
        <title>The photosynthetic apparatus and its regulation in the aerobic gammaproteobacterium Congregibacter litoralis gen. nov., sp. nov.</title>
        <authorList>
            <person name="Spring S."/>
            <person name="Lunsdorf H."/>
            <person name="Fuchs B.M."/>
            <person name="Tindall B.J."/>
        </authorList>
    </citation>
    <scope>NUCLEOTIDE SEQUENCE [LARGE SCALE GENOMIC DNA]</scope>
    <source>
        <strain evidence="7">KT71</strain>
    </source>
</reference>